<evidence type="ECO:0000313" key="1">
    <source>
        <dbReference type="EMBL" id="MFD1186722.1"/>
    </source>
</evidence>
<keyword evidence="2" id="KW-1185">Reference proteome</keyword>
<accession>A0ABW3SQF7</accession>
<reference evidence="2" key="1">
    <citation type="journal article" date="2019" name="Int. J. Syst. Evol. Microbiol.">
        <title>The Global Catalogue of Microorganisms (GCM) 10K type strain sequencing project: providing services to taxonomists for standard genome sequencing and annotation.</title>
        <authorList>
            <consortium name="The Broad Institute Genomics Platform"/>
            <consortium name="The Broad Institute Genome Sequencing Center for Infectious Disease"/>
            <person name="Wu L."/>
            <person name="Ma J."/>
        </authorList>
    </citation>
    <scope>NUCLEOTIDE SEQUENCE [LARGE SCALE GENOMIC DNA]</scope>
    <source>
        <strain evidence="2">JCM 31319</strain>
    </source>
</reference>
<protein>
    <submittedName>
        <fullName evidence="1">Uncharacterized protein</fullName>
    </submittedName>
</protein>
<comment type="caution">
    <text evidence="1">The sequence shown here is derived from an EMBL/GenBank/DDBJ whole genome shotgun (WGS) entry which is preliminary data.</text>
</comment>
<name>A0ABW3SQF7_9BACT</name>
<proteinExistence type="predicted"/>
<dbReference type="Proteomes" id="UP001597094">
    <property type="component" value="Unassembled WGS sequence"/>
</dbReference>
<gene>
    <name evidence="1" type="ORF">ACFQ2O_10940</name>
</gene>
<dbReference type="EMBL" id="JBHTLD010000088">
    <property type="protein sequence ID" value="MFD1186722.1"/>
    <property type="molecule type" value="Genomic_DNA"/>
</dbReference>
<sequence length="60" mass="6598">MKFKQALISIPEIAFKKSVNQLLQVRLLSLNFLESLNSSYSLLDCQSSLGTEIVPAGLIS</sequence>
<organism evidence="1 2">
    <name type="scientific">Pontibacter rugosus</name>
    <dbReference type="NCBI Taxonomy" id="1745966"/>
    <lineage>
        <taxon>Bacteria</taxon>
        <taxon>Pseudomonadati</taxon>
        <taxon>Bacteroidota</taxon>
        <taxon>Cytophagia</taxon>
        <taxon>Cytophagales</taxon>
        <taxon>Hymenobacteraceae</taxon>
        <taxon>Pontibacter</taxon>
    </lineage>
</organism>
<evidence type="ECO:0000313" key="2">
    <source>
        <dbReference type="Proteomes" id="UP001597094"/>
    </source>
</evidence>